<accession>Q6L3I0</accession>
<protein>
    <submittedName>
        <fullName evidence="2">Uncharacterized protein</fullName>
    </submittedName>
</protein>
<reference evidence="1" key="2">
    <citation type="submission" date="2004-06" db="EMBL/GenBank/DDBJ databases">
        <authorList>
            <person name="Buell R."/>
        </authorList>
    </citation>
    <scope>NUCLEOTIDE SEQUENCE</scope>
</reference>
<dbReference type="AlphaFoldDB" id="Q6L3I0"/>
<gene>
    <name evidence="1" type="ORF">SDM1_23t00011</name>
    <name evidence="2" type="ORF">SDM1_4t00008</name>
</gene>
<name>Q6L3I0_SOLDE</name>
<reference evidence="2" key="4">
    <citation type="submission" date="2006-08" db="EMBL/GenBank/DDBJ databases">
        <authorList>
            <person name="Childs K."/>
        </authorList>
    </citation>
    <scope>NUCLEOTIDE SEQUENCE</scope>
</reference>
<dbReference type="EMBL" id="AC149488">
    <property type="protein sequence ID" value="AAT40558.1"/>
    <property type="molecule type" value="Genomic_DNA"/>
</dbReference>
<proteinExistence type="predicted"/>
<organism evidence="2">
    <name type="scientific">Solanum demissum</name>
    <name type="common">Wild potato</name>
    <dbReference type="NCBI Taxonomy" id="50514"/>
    <lineage>
        <taxon>Eukaryota</taxon>
        <taxon>Viridiplantae</taxon>
        <taxon>Streptophyta</taxon>
        <taxon>Embryophyta</taxon>
        <taxon>Tracheophyta</taxon>
        <taxon>Spermatophyta</taxon>
        <taxon>Magnoliopsida</taxon>
        <taxon>eudicotyledons</taxon>
        <taxon>Gunneridae</taxon>
        <taxon>Pentapetalae</taxon>
        <taxon>asterids</taxon>
        <taxon>lamiids</taxon>
        <taxon>Solanales</taxon>
        <taxon>Solanaceae</taxon>
        <taxon>Solanoideae</taxon>
        <taxon>Solaneae</taxon>
        <taxon>Solanum</taxon>
    </lineage>
</organism>
<evidence type="ECO:0000313" key="1">
    <source>
        <dbReference type="EMBL" id="AAT40527.1"/>
    </source>
</evidence>
<sequence>MAGSSNQVVKNEEEDSSLADEDANLMVKMKFLPYKGSIDVAFRILSPSHEKSKFVGIEYVCKAKVEGIGRATSPPDIEPAA</sequence>
<reference evidence="1" key="1">
    <citation type="submission" date="2003-03" db="EMBL/GenBank/DDBJ databases">
        <authorList>
            <person name="Ronning C.M."/>
        </authorList>
    </citation>
    <scope>NUCLEOTIDE SEQUENCE</scope>
</reference>
<evidence type="ECO:0000313" key="2">
    <source>
        <dbReference type="EMBL" id="AAT40558.1"/>
    </source>
</evidence>
<reference evidence="2" key="3">
    <citation type="submission" date="2004-06" db="EMBL/GenBank/DDBJ databases">
        <authorList>
            <person name="Buell R."/>
            <person name="Liu J."/>
            <person name="Childs K."/>
            <person name="Zaborsky J."/>
            <person name="Tallon L."/>
            <person name="Wirtz U."/>
            <person name="Wei F."/>
            <person name="Kuang H."/>
            <person name="Zhang P."/>
            <person name="Marano M."/>
            <person name="Baker B."/>
        </authorList>
    </citation>
    <scope>NUCLEOTIDE SEQUENCE</scope>
</reference>
<dbReference type="EMBL" id="AC142210">
    <property type="protein sequence ID" value="AAT40527.1"/>
    <property type="molecule type" value="Genomic_DNA"/>
</dbReference>